<keyword evidence="8" id="KW-1185">Reference proteome</keyword>
<keyword evidence="3" id="KW-0808">Transferase</keyword>
<organism evidence="7 8">
    <name type="scientific">Xylanibacillus composti</name>
    <dbReference type="NCBI Taxonomy" id="1572762"/>
    <lineage>
        <taxon>Bacteria</taxon>
        <taxon>Bacillati</taxon>
        <taxon>Bacillota</taxon>
        <taxon>Bacilli</taxon>
        <taxon>Bacillales</taxon>
        <taxon>Paenibacillaceae</taxon>
        <taxon>Xylanibacillus</taxon>
    </lineage>
</organism>
<dbReference type="SUPFAM" id="SSF48576">
    <property type="entry name" value="Terpenoid synthases"/>
    <property type="match status" value="2"/>
</dbReference>
<evidence type="ECO:0000256" key="4">
    <source>
        <dbReference type="ARBA" id="ARBA00022723"/>
    </source>
</evidence>
<dbReference type="GO" id="GO:0046872">
    <property type="term" value="F:metal ion binding"/>
    <property type="evidence" value="ECO:0007669"/>
    <property type="project" value="UniProtKB-KW"/>
</dbReference>
<evidence type="ECO:0000256" key="3">
    <source>
        <dbReference type="ARBA" id="ARBA00022679"/>
    </source>
</evidence>
<dbReference type="InterPro" id="IPR000092">
    <property type="entry name" value="Polyprenyl_synt"/>
</dbReference>
<evidence type="ECO:0000313" key="8">
    <source>
        <dbReference type="Proteomes" id="UP000677918"/>
    </source>
</evidence>
<keyword evidence="6" id="KW-0414">Isoprene biosynthesis</keyword>
<dbReference type="SFLD" id="SFLDS00005">
    <property type="entry name" value="Isoprenoid_Synthase_Type_I"/>
    <property type="match status" value="1"/>
</dbReference>
<dbReference type="PROSITE" id="PS00723">
    <property type="entry name" value="POLYPRENYL_SYNTHASE_1"/>
    <property type="match status" value="1"/>
</dbReference>
<dbReference type="Proteomes" id="UP000677918">
    <property type="component" value="Unassembled WGS sequence"/>
</dbReference>
<reference evidence="7" key="1">
    <citation type="submission" date="2021-04" db="EMBL/GenBank/DDBJ databases">
        <title>Draft genome sequence of Xylanibacillus composti strain K13.</title>
        <authorList>
            <person name="Uke A."/>
            <person name="Chhe C."/>
            <person name="Baramee S."/>
            <person name="Kosugi A."/>
        </authorList>
    </citation>
    <scope>NUCLEOTIDE SEQUENCE</scope>
    <source>
        <strain evidence="7">K13</strain>
    </source>
</reference>
<evidence type="ECO:0000256" key="5">
    <source>
        <dbReference type="ARBA" id="ARBA00022842"/>
    </source>
</evidence>
<dbReference type="CDD" id="cd00685">
    <property type="entry name" value="Trans_IPPS_HT"/>
    <property type="match status" value="1"/>
</dbReference>
<dbReference type="PANTHER" id="PTHR43281">
    <property type="entry name" value="FARNESYL DIPHOSPHATE SYNTHASE"/>
    <property type="match status" value="1"/>
</dbReference>
<sequence>MNPELELGNKADAAYRQAERKAAEYFAVLQEQLGQKKFASVLTGDFQLWKQQHMRGWPWHAWRAKKRKQAAAADGYGYIHWLDHTGKLDEYLDRSIAYVYMRDLGKPIEELETQARIQRAAASLKRYLLKDAPTSRGGQPEWISAAGLYRWGQQEGVETAVIWVLDKLRNVSAHLPKELDAEQAQRKLIKIVVGVVLHVMEELDKEGSPAAERASRLDEAIRLGYAYGLTYPFIDDLLDSAALSAEEKSCYSRMIRTALLTRTVPKLGEWPGNTLDGFAFIHAELREAFEYVKSRQVPESADAFFGQAYVFFHAQELDRAKDAANPSYTNEQIYLPIILKSASSRLIARTITGAPIDEDFNRRTFFYGIYNQLADDFADMFDDERAGAVTPYTYYMRYRDQRQDLINPFELYWTVVAYLIHHVYSSDAKAREVILDRAINGLKRCRERVGKEKYQWIMDTFAAGSPSFAALIQRLVQKADNVDFFDKRLRDQLLDMLRAEREEREAFFKMIRTVRQQINDTLPIAKAEDMSAVKAKLVDAANYSLEGAGKRLRPILSWAMGVQEYGLEASALMPLLRSLEYMHTASLIFDDLPTQDNASTRRGRPTLHEWHDSATAELAGLFLIQRAIREQASLEQFEASSVLAVIRYAARTAEELCTGQAMDLASKGKMLTLEQLNRLCFYKTGIAFEAALVMPAMLAQVPEPEISRLKTFAYHAGIAFQIKDDLLDAEGDGDVLGKPVGQDAANNNATFVSILGQEEARKQLWEHYCLAMETLQAMERQPVFLKHLLHYIVSRDR</sequence>
<dbReference type="InterPro" id="IPR033749">
    <property type="entry name" value="Polyprenyl_synt_CS"/>
</dbReference>
<name>A0A8J4H6L7_9BACL</name>
<dbReference type="RefSeq" id="WP_213413610.1">
    <property type="nucleotide sequence ID" value="NZ_BOVK01000060.1"/>
</dbReference>
<keyword evidence="5" id="KW-0460">Magnesium</keyword>
<evidence type="ECO:0000256" key="1">
    <source>
        <dbReference type="ARBA" id="ARBA00001946"/>
    </source>
</evidence>
<protein>
    <recommendedName>
        <fullName evidence="9">Geranylgeranyl pyrophosphate synthase</fullName>
    </recommendedName>
</protein>
<keyword evidence="4" id="KW-0479">Metal-binding</keyword>
<comment type="caution">
    <text evidence="7">The sequence shown here is derived from an EMBL/GenBank/DDBJ whole genome shotgun (WGS) entry which is preliminary data.</text>
</comment>
<dbReference type="GO" id="GO:0008299">
    <property type="term" value="P:isoprenoid biosynthetic process"/>
    <property type="evidence" value="ECO:0007669"/>
    <property type="project" value="UniProtKB-KW"/>
</dbReference>
<proteinExistence type="inferred from homology"/>
<evidence type="ECO:0000256" key="6">
    <source>
        <dbReference type="ARBA" id="ARBA00023229"/>
    </source>
</evidence>
<gene>
    <name evidence="7" type="ORF">XYCOK13_36200</name>
</gene>
<accession>A0A8J4H6L7</accession>
<evidence type="ECO:0000313" key="7">
    <source>
        <dbReference type="EMBL" id="GIQ70796.1"/>
    </source>
</evidence>
<dbReference type="Gene3D" id="1.10.600.10">
    <property type="entry name" value="Farnesyl Diphosphate Synthase"/>
    <property type="match status" value="1"/>
</dbReference>
<dbReference type="Pfam" id="PF00348">
    <property type="entry name" value="polyprenyl_synt"/>
    <property type="match status" value="1"/>
</dbReference>
<dbReference type="PANTHER" id="PTHR43281:SF1">
    <property type="entry name" value="FARNESYL DIPHOSPHATE SYNTHASE"/>
    <property type="match status" value="1"/>
</dbReference>
<evidence type="ECO:0000256" key="2">
    <source>
        <dbReference type="ARBA" id="ARBA00006706"/>
    </source>
</evidence>
<dbReference type="EMBL" id="BOVK01000060">
    <property type="protein sequence ID" value="GIQ70796.1"/>
    <property type="molecule type" value="Genomic_DNA"/>
</dbReference>
<evidence type="ECO:0008006" key="9">
    <source>
        <dbReference type="Google" id="ProtNLM"/>
    </source>
</evidence>
<comment type="cofactor">
    <cofactor evidence="1">
        <name>Mg(2+)</name>
        <dbReference type="ChEBI" id="CHEBI:18420"/>
    </cofactor>
</comment>
<dbReference type="InterPro" id="IPR008949">
    <property type="entry name" value="Isoprenoid_synthase_dom_sf"/>
</dbReference>
<dbReference type="AlphaFoldDB" id="A0A8J4H6L7"/>
<comment type="similarity">
    <text evidence="2">Belongs to the FPP/GGPP synthase family.</text>
</comment>
<dbReference type="GO" id="GO:0004659">
    <property type="term" value="F:prenyltransferase activity"/>
    <property type="evidence" value="ECO:0007669"/>
    <property type="project" value="InterPro"/>
</dbReference>